<keyword evidence="1" id="KW-0175">Coiled coil</keyword>
<reference evidence="2" key="1">
    <citation type="submission" date="2019-05" db="EMBL/GenBank/DDBJ databases">
        <authorList>
            <person name="Naeem R."/>
            <person name="Antony C."/>
            <person name="Guan Q."/>
        </authorList>
    </citation>
    <scope>NUCLEOTIDE SEQUENCE</scope>
    <source>
        <strain evidence="2">2</strain>
    </source>
</reference>
<dbReference type="AlphaFoldDB" id="A0A653EWG9"/>
<protein>
    <submittedName>
        <fullName evidence="2">Uncharacterized protein</fullName>
    </submittedName>
</protein>
<dbReference type="RefSeq" id="WP_139829111.1">
    <property type="nucleotide sequence ID" value="NZ_CAJMWJ010000001.1"/>
</dbReference>
<name>A0A653EWG9_9MYCO</name>
<sequence length="180" mass="19843">MARMGGLKRVARALGVAGSTLRQQGWATASPARVQAVMDDPPDWSIVARQNRSEKRARQHRRRGRESVARRLGVSVRVVKERHITPGDSAGLCAAAPDWLIVARERRRAQAERERADAQRRAARVAEERELAEAYLRAITDRGDTDAWAAGVLHGAGMHRIDLGDGNVVPIVSPPLRVVR</sequence>
<proteinExistence type="predicted"/>
<gene>
    <name evidence="2" type="ORF">BIN_B_03906</name>
</gene>
<evidence type="ECO:0000256" key="1">
    <source>
        <dbReference type="SAM" id="Coils"/>
    </source>
</evidence>
<dbReference type="GeneID" id="93496272"/>
<organism evidence="2">
    <name type="scientific">Mycobacterium riyadhense</name>
    <dbReference type="NCBI Taxonomy" id="486698"/>
    <lineage>
        <taxon>Bacteria</taxon>
        <taxon>Bacillati</taxon>
        <taxon>Actinomycetota</taxon>
        <taxon>Actinomycetes</taxon>
        <taxon>Mycobacteriales</taxon>
        <taxon>Mycobacteriaceae</taxon>
        <taxon>Mycobacterium</taxon>
    </lineage>
</organism>
<dbReference type="OrthoDB" id="3389921at2"/>
<accession>A0A653EWG9</accession>
<dbReference type="EMBL" id="LR589112">
    <property type="protein sequence ID" value="VTP01116.1"/>
    <property type="molecule type" value="Genomic_DNA"/>
</dbReference>
<evidence type="ECO:0000313" key="2">
    <source>
        <dbReference type="EMBL" id="VTP01116.1"/>
    </source>
</evidence>
<feature type="coiled-coil region" evidence="1">
    <location>
        <begin position="101"/>
        <end position="129"/>
    </location>
</feature>